<evidence type="ECO:0000256" key="3">
    <source>
        <dbReference type="ARBA" id="ARBA00022833"/>
    </source>
</evidence>
<keyword evidence="5" id="KW-0175">Coiled coil</keyword>
<dbReference type="SUPFAM" id="SSF90229">
    <property type="entry name" value="CCCH zinc finger"/>
    <property type="match status" value="1"/>
</dbReference>
<dbReference type="InterPro" id="IPR057683">
    <property type="entry name" value="DUF7923"/>
</dbReference>
<dbReference type="Proteomes" id="UP000800092">
    <property type="component" value="Unassembled WGS sequence"/>
</dbReference>
<evidence type="ECO:0000313" key="9">
    <source>
        <dbReference type="Proteomes" id="UP000800092"/>
    </source>
</evidence>
<keyword evidence="1 4" id="KW-0479">Metal-binding</keyword>
<sequence length="519" mass="58110">MPDERELDLSAAQLADVKQHHNAIGEILEDYGRLLRDHKRLLSDLEEERNRREFYKQQTKGQDRDPYVLVLIDGDGYIFADDLISKYVDGQRKCTEEGGLKAADLLDNAIRNDLRRRSLDRCRVEVLVYANVAGLSKALARQGLAGQHSRSLAAFATGFTRGRSHFDYVDAGELKEGADFKIKAKFESAIASVQCKHVYFAGCHDVGYINLLQQYCGRSDENSRITLLKGPSFHPGFSTLGLAVQEPYGDFRNLFRTAPIDFNHTNPINTRNGLQTPPIITPTTPTFQDAPSSPVCKFYLQGRCSYGKDCKNVHPLKSLPNRHIPPTTTVRPRQDIESQQEKAARLLPRQAPESGLIPLNCHDCRLDLYHPTPTSEQLKTWKEHTSKIKVCNNYHLGLGCEINECHYNHQPLSPDQIETLRIMNRNSPCKQQGACRKKDCPKGHICQKDCRGSAIPGMCKLPGRAHHTEFSVAQWVPAEAAPHSTPVFDDISESGDQDEDDEDEDSASAAGAQLLPDLD</sequence>
<evidence type="ECO:0000313" key="8">
    <source>
        <dbReference type="EMBL" id="KAF2230961.1"/>
    </source>
</evidence>
<dbReference type="GO" id="GO:0008270">
    <property type="term" value="F:zinc ion binding"/>
    <property type="evidence" value="ECO:0007669"/>
    <property type="project" value="UniProtKB-KW"/>
</dbReference>
<evidence type="ECO:0000256" key="1">
    <source>
        <dbReference type="ARBA" id="ARBA00022723"/>
    </source>
</evidence>
<name>A0A6A6GZD7_VIRVR</name>
<organism evidence="8 9">
    <name type="scientific">Viridothelium virens</name>
    <name type="common">Speckled blister lichen</name>
    <name type="synonym">Trypethelium virens</name>
    <dbReference type="NCBI Taxonomy" id="1048519"/>
    <lineage>
        <taxon>Eukaryota</taxon>
        <taxon>Fungi</taxon>
        <taxon>Dikarya</taxon>
        <taxon>Ascomycota</taxon>
        <taxon>Pezizomycotina</taxon>
        <taxon>Dothideomycetes</taxon>
        <taxon>Dothideomycetes incertae sedis</taxon>
        <taxon>Trypetheliales</taxon>
        <taxon>Trypetheliaceae</taxon>
        <taxon>Viridothelium</taxon>
    </lineage>
</organism>
<keyword evidence="9" id="KW-1185">Reference proteome</keyword>
<evidence type="ECO:0000256" key="4">
    <source>
        <dbReference type="PROSITE-ProRule" id="PRU00723"/>
    </source>
</evidence>
<gene>
    <name evidence="8" type="ORF">EV356DRAFT_452845</name>
</gene>
<feature type="region of interest" description="Disordered" evidence="6">
    <location>
        <begin position="477"/>
        <end position="519"/>
    </location>
</feature>
<dbReference type="InterPro" id="IPR036855">
    <property type="entry name" value="Znf_CCCH_sf"/>
</dbReference>
<feature type="compositionally biased region" description="Acidic residues" evidence="6">
    <location>
        <begin position="490"/>
        <end position="506"/>
    </location>
</feature>
<reference evidence="8" key="1">
    <citation type="journal article" date="2020" name="Stud. Mycol.">
        <title>101 Dothideomycetes genomes: a test case for predicting lifestyles and emergence of pathogens.</title>
        <authorList>
            <person name="Haridas S."/>
            <person name="Albert R."/>
            <person name="Binder M."/>
            <person name="Bloem J."/>
            <person name="Labutti K."/>
            <person name="Salamov A."/>
            <person name="Andreopoulos B."/>
            <person name="Baker S."/>
            <person name="Barry K."/>
            <person name="Bills G."/>
            <person name="Bluhm B."/>
            <person name="Cannon C."/>
            <person name="Castanera R."/>
            <person name="Culley D."/>
            <person name="Daum C."/>
            <person name="Ezra D."/>
            <person name="Gonzalez J."/>
            <person name="Henrissat B."/>
            <person name="Kuo A."/>
            <person name="Liang C."/>
            <person name="Lipzen A."/>
            <person name="Lutzoni F."/>
            <person name="Magnuson J."/>
            <person name="Mondo S."/>
            <person name="Nolan M."/>
            <person name="Ohm R."/>
            <person name="Pangilinan J."/>
            <person name="Park H.-J."/>
            <person name="Ramirez L."/>
            <person name="Alfaro M."/>
            <person name="Sun H."/>
            <person name="Tritt A."/>
            <person name="Yoshinaga Y."/>
            <person name="Zwiers L.-H."/>
            <person name="Turgeon B."/>
            <person name="Goodwin S."/>
            <person name="Spatafora J."/>
            <person name="Crous P."/>
            <person name="Grigoriev I."/>
        </authorList>
    </citation>
    <scope>NUCLEOTIDE SEQUENCE</scope>
    <source>
        <strain evidence="8">Tuck. ex Michener</strain>
    </source>
</reference>
<feature type="domain" description="C3H1-type" evidence="7">
    <location>
        <begin position="290"/>
        <end position="317"/>
    </location>
</feature>
<dbReference type="PROSITE" id="PS50103">
    <property type="entry name" value="ZF_C3H1"/>
    <property type="match status" value="1"/>
</dbReference>
<proteinExistence type="predicted"/>
<evidence type="ECO:0000256" key="6">
    <source>
        <dbReference type="SAM" id="MobiDB-lite"/>
    </source>
</evidence>
<dbReference type="InterPro" id="IPR000571">
    <property type="entry name" value="Znf_CCCH"/>
</dbReference>
<dbReference type="PANTHER" id="PTHR37543">
    <property type="entry name" value="CCCH ZINC FINGER DNA BINDING PROTEIN (AFU_ORTHOLOGUE AFUA_5G12760)"/>
    <property type="match status" value="1"/>
</dbReference>
<dbReference type="AlphaFoldDB" id="A0A6A6GZD7"/>
<dbReference type="EMBL" id="ML991833">
    <property type="protein sequence ID" value="KAF2230961.1"/>
    <property type="molecule type" value="Genomic_DNA"/>
</dbReference>
<feature type="zinc finger region" description="C3H1-type" evidence="4">
    <location>
        <begin position="290"/>
        <end position="317"/>
    </location>
</feature>
<dbReference type="OrthoDB" id="2270193at2759"/>
<protein>
    <recommendedName>
        <fullName evidence="7">C3H1-type domain-containing protein</fullName>
    </recommendedName>
</protein>
<dbReference type="Pfam" id="PF25543">
    <property type="entry name" value="zf-CCCH_tandem"/>
    <property type="match status" value="1"/>
</dbReference>
<dbReference type="SMART" id="SM00356">
    <property type="entry name" value="ZnF_C3H1"/>
    <property type="match status" value="2"/>
</dbReference>
<dbReference type="InterPro" id="IPR057654">
    <property type="entry name" value="Znf-CCCH_tandem"/>
</dbReference>
<dbReference type="Pfam" id="PF25540">
    <property type="entry name" value="DUF7923"/>
    <property type="match status" value="1"/>
</dbReference>
<keyword evidence="2 4" id="KW-0863">Zinc-finger</keyword>
<feature type="coiled-coil region" evidence="5">
    <location>
        <begin position="28"/>
        <end position="58"/>
    </location>
</feature>
<keyword evidence="3 4" id="KW-0862">Zinc</keyword>
<dbReference type="Gene3D" id="3.30.1370.210">
    <property type="match status" value="1"/>
</dbReference>
<evidence type="ECO:0000256" key="2">
    <source>
        <dbReference type="ARBA" id="ARBA00022771"/>
    </source>
</evidence>
<evidence type="ECO:0000259" key="7">
    <source>
        <dbReference type="PROSITE" id="PS50103"/>
    </source>
</evidence>
<dbReference type="PANTHER" id="PTHR37543:SF1">
    <property type="entry name" value="CCCH ZINC FINGER DNA BINDING PROTEIN (AFU_ORTHOLOGUE AFUA_5G12760)"/>
    <property type="match status" value="1"/>
</dbReference>
<accession>A0A6A6GZD7</accession>
<evidence type="ECO:0000256" key="5">
    <source>
        <dbReference type="SAM" id="Coils"/>
    </source>
</evidence>
<dbReference type="Pfam" id="PF00642">
    <property type="entry name" value="zf-CCCH"/>
    <property type="match status" value="1"/>
</dbReference>